<evidence type="ECO:0000259" key="3">
    <source>
        <dbReference type="Pfam" id="PF03807"/>
    </source>
</evidence>
<dbReference type="PANTHER" id="PTHR14239:SF10">
    <property type="entry name" value="REDUCTASE"/>
    <property type="match status" value="1"/>
</dbReference>
<dbReference type="InterPro" id="IPR028939">
    <property type="entry name" value="P5C_Rdtase_cat_N"/>
</dbReference>
<evidence type="ECO:0000256" key="2">
    <source>
        <dbReference type="SAM" id="MobiDB-lite"/>
    </source>
</evidence>
<feature type="region of interest" description="Disordered" evidence="2">
    <location>
        <begin position="180"/>
        <end position="211"/>
    </location>
</feature>
<sequence>MTTIGFIGSGKIGGTVAALAVAAGYDVVVSNSRGPETLTDLVAQLGPQARAGTSAEAAEAGEIVVLSVPFKASAQIAPEPLAGKVVVDTGNYYPQRDGVFAELEDGSATSSELVQRHFADAHVVKGFNNIWFQHLRSLPRPAGSPDRSALAIAGPDEAKAVVSAFLDRIGYDTVDVGPLSESWRTQPDTPAYGGGYGTYGDPAGEPAGPDAIKGLVEAATR</sequence>
<protein>
    <submittedName>
        <fullName evidence="4">NADPH-dependent F420 reductase</fullName>
    </submittedName>
</protein>
<name>A0ABW8ALG1_9ACTN</name>
<keyword evidence="5" id="KW-1185">Reference proteome</keyword>
<feature type="domain" description="Pyrroline-5-carboxylate reductase catalytic N-terminal" evidence="3">
    <location>
        <begin position="3"/>
        <end position="92"/>
    </location>
</feature>
<proteinExistence type="predicted"/>
<evidence type="ECO:0000313" key="5">
    <source>
        <dbReference type="Proteomes" id="UP001612915"/>
    </source>
</evidence>
<reference evidence="4 5" key="1">
    <citation type="submission" date="2024-10" db="EMBL/GenBank/DDBJ databases">
        <title>The Natural Products Discovery Center: Release of the First 8490 Sequenced Strains for Exploring Actinobacteria Biosynthetic Diversity.</title>
        <authorList>
            <person name="Kalkreuter E."/>
            <person name="Kautsar S.A."/>
            <person name="Yang D."/>
            <person name="Bader C.D."/>
            <person name="Teijaro C.N."/>
            <person name="Fluegel L."/>
            <person name="Davis C.M."/>
            <person name="Simpson J.R."/>
            <person name="Lauterbach L."/>
            <person name="Steele A.D."/>
            <person name="Gui C."/>
            <person name="Meng S."/>
            <person name="Li G."/>
            <person name="Viehrig K."/>
            <person name="Ye F."/>
            <person name="Su P."/>
            <person name="Kiefer A.F."/>
            <person name="Nichols A."/>
            <person name="Cepeda A.J."/>
            <person name="Yan W."/>
            <person name="Fan B."/>
            <person name="Jiang Y."/>
            <person name="Adhikari A."/>
            <person name="Zheng C.-J."/>
            <person name="Schuster L."/>
            <person name="Cowan T.M."/>
            <person name="Smanski M.J."/>
            <person name="Chevrette M.G."/>
            <person name="De Carvalho L.P.S."/>
            <person name="Shen B."/>
        </authorList>
    </citation>
    <scope>NUCLEOTIDE SEQUENCE [LARGE SCALE GENOMIC DNA]</scope>
    <source>
        <strain evidence="4 5">NPDC049639</strain>
    </source>
</reference>
<dbReference type="SUPFAM" id="SSF51735">
    <property type="entry name" value="NAD(P)-binding Rossmann-fold domains"/>
    <property type="match status" value="1"/>
</dbReference>
<evidence type="ECO:0000256" key="1">
    <source>
        <dbReference type="ARBA" id="ARBA00023002"/>
    </source>
</evidence>
<evidence type="ECO:0000313" key="4">
    <source>
        <dbReference type="EMBL" id="MFI7587191.1"/>
    </source>
</evidence>
<keyword evidence="1" id="KW-0560">Oxidoreductase</keyword>
<comment type="caution">
    <text evidence="4">The sequence shown here is derived from an EMBL/GenBank/DDBJ whole genome shotgun (WGS) entry which is preliminary data.</text>
</comment>
<accession>A0ABW8ALG1</accession>
<dbReference type="EMBL" id="JBITLV010000002">
    <property type="protein sequence ID" value="MFI7587191.1"/>
    <property type="molecule type" value="Genomic_DNA"/>
</dbReference>
<gene>
    <name evidence="4" type="ORF">ACIB24_08975</name>
</gene>
<organism evidence="4 5">
    <name type="scientific">Spongisporangium articulatum</name>
    <dbReference type="NCBI Taxonomy" id="3362603"/>
    <lineage>
        <taxon>Bacteria</taxon>
        <taxon>Bacillati</taxon>
        <taxon>Actinomycetota</taxon>
        <taxon>Actinomycetes</taxon>
        <taxon>Kineosporiales</taxon>
        <taxon>Kineosporiaceae</taxon>
        <taxon>Spongisporangium</taxon>
    </lineage>
</organism>
<dbReference type="InterPro" id="IPR051267">
    <property type="entry name" value="STEAP_metalloreductase"/>
</dbReference>
<dbReference type="InterPro" id="IPR036291">
    <property type="entry name" value="NAD(P)-bd_dom_sf"/>
</dbReference>
<dbReference type="RefSeq" id="WP_398278329.1">
    <property type="nucleotide sequence ID" value="NZ_JBITLV010000002.1"/>
</dbReference>
<dbReference type="PANTHER" id="PTHR14239">
    <property type="entry name" value="DUDULIN-RELATED"/>
    <property type="match status" value="1"/>
</dbReference>
<dbReference type="Pfam" id="PF03807">
    <property type="entry name" value="F420_oxidored"/>
    <property type="match status" value="1"/>
</dbReference>
<dbReference type="Gene3D" id="3.40.50.720">
    <property type="entry name" value="NAD(P)-binding Rossmann-like Domain"/>
    <property type="match status" value="1"/>
</dbReference>
<dbReference type="Proteomes" id="UP001612915">
    <property type="component" value="Unassembled WGS sequence"/>
</dbReference>